<evidence type="ECO:0000259" key="3">
    <source>
        <dbReference type="PROSITE" id="PS50110"/>
    </source>
</evidence>
<name>A0A0L0EQV6_9GAMM</name>
<organism evidence="4 5">
    <name type="scientific">Pseudoalteromonas rubra</name>
    <dbReference type="NCBI Taxonomy" id="43658"/>
    <lineage>
        <taxon>Bacteria</taxon>
        <taxon>Pseudomonadati</taxon>
        <taxon>Pseudomonadota</taxon>
        <taxon>Gammaproteobacteria</taxon>
        <taxon>Alteromonadales</taxon>
        <taxon>Pseudoalteromonadaceae</taxon>
        <taxon>Pseudoalteromonas</taxon>
    </lineage>
</organism>
<sequence length="121" mass="13364">MSYSVLVCDDSVVARKQVIRCLNGIIDADICQACNGREALEVLAERHIDLLCLDLTMPVLDGIGVLETIKRQVIETYVVVISADIQDEMKTRVAKLGALEFLEKPVKSESLQATLSKFGIR</sequence>
<feature type="domain" description="Response regulatory" evidence="3">
    <location>
        <begin position="4"/>
        <end position="119"/>
    </location>
</feature>
<evidence type="ECO:0000313" key="4">
    <source>
        <dbReference type="EMBL" id="KNC66781.1"/>
    </source>
</evidence>
<protein>
    <submittedName>
        <fullName evidence="4">Chemotaxis protein</fullName>
    </submittedName>
</protein>
<dbReference type="InterPro" id="IPR011006">
    <property type="entry name" value="CheY-like_superfamily"/>
</dbReference>
<dbReference type="Pfam" id="PF00072">
    <property type="entry name" value="Response_reg"/>
    <property type="match status" value="1"/>
</dbReference>
<keyword evidence="1 2" id="KW-0597">Phosphoprotein</keyword>
<evidence type="ECO:0000256" key="1">
    <source>
        <dbReference type="ARBA" id="ARBA00022553"/>
    </source>
</evidence>
<dbReference type="Proteomes" id="UP000036850">
    <property type="component" value="Unassembled WGS sequence"/>
</dbReference>
<dbReference type="PANTHER" id="PTHR44591">
    <property type="entry name" value="STRESS RESPONSE REGULATOR PROTEIN 1"/>
    <property type="match status" value="1"/>
</dbReference>
<dbReference type="EMBL" id="LFZX01000119">
    <property type="protein sequence ID" value="KNC66781.1"/>
    <property type="molecule type" value="Genomic_DNA"/>
</dbReference>
<dbReference type="PANTHER" id="PTHR44591:SF24">
    <property type="entry name" value="PROTEIN-GLUTAMATE METHYLESTERASE_PROTEIN-GLUTAMINE GLUTAMINASE 1"/>
    <property type="match status" value="1"/>
</dbReference>
<dbReference type="SMART" id="SM00448">
    <property type="entry name" value="REC"/>
    <property type="match status" value="1"/>
</dbReference>
<dbReference type="AlphaFoldDB" id="A0A0L0EQV6"/>
<proteinExistence type="predicted"/>
<dbReference type="InterPro" id="IPR001789">
    <property type="entry name" value="Sig_transdc_resp-reg_receiver"/>
</dbReference>
<gene>
    <name evidence="4" type="ORF">AC626_14910</name>
</gene>
<comment type="caution">
    <text evidence="4">The sequence shown here is derived from an EMBL/GenBank/DDBJ whole genome shotgun (WGS) entry which is preliminary data.</text>
</comment>
<evidence type="ECO:0000313" key="5">
    <source>
        <dbReference type="Proteomes" id="UP000036850"/>
    </source>
</evidence>
<evidence type="ECO:0000256" key="2">
    <source>
        <dbReference type="PROSITE-ProRule" id="PRU00169"/>
    </source>
</evidence>
<accession>A0A0L0EQV6</accession>
<dbReference type="CDD" id="cd17593">
    <property type="entry name" value="REC_CheC-like"/>
    <property type="match status" value="1"/>
</dbReference>
<dbReference type="Gene3D" id="3.40.50.2300">
    <property type="match status" value="1"/>
</dbReference>
<dbReference type="SUPFAM" id="SSF52172">
    <property type="entry name" value="CheY-like"/>
    <property type="match status" value="1"/>
</dbReference>
<feature type="modified residue" description="4-aspartylphosphate" evidence="2">
    <location>
        <position position="54"/>
    </location>
</feature>
<dbReference type="PROSITE" id="PS50110">
    <property type="entry name" value="RESPONSE_REGULATORY"/>
    <property type="match status" value="1"/>
</dbReference>
<dbReference type="OrthoDB" id="281471at2"/>
<dbReference type="InterPro" id="IPR050595">
    <property type="entry name" value="Bact_response_regulator"/>
</dbReference>
<dbReference type="GO" id="GO:0000160">
    <property type="term" value="P:phosphorelay signal transduction system"/>
    <property type="evidence" value="ECO:0007669"/>
    <property type="project" value="InterPro"/>
</dbReference>
<reference evidence="5" key="1">
    <citation type="submission" date="2015-07" db="EMBL/GenBank/DDBJ databases">
        <title>Draft genome sequence of a Pseudoalteromonas rubra strain, OCN096, isolated from Kaneohe Bay, Oahu, Hawaii.</title>
        <authorList>
            <person name="Beurmann S."/>
            <person name="Ushijima B."/>
            <person name="Belcaid M."/>
            <person name="Callahan S.M."/>
            <person name="Aeby G.S."/>
        </authorList>
    </citation>
    <scope>NUCLEOTIDE SEQUENCE [LARGE SCALE GENOMIC DNA]</scope>
    <source>
        <strain evidence="5">OCN096</strain>
    </source>
</reference>
<dbReference type="PATRIC" id="fig|43658.6.peg.552"/>